<organism evidence="1 2">
    <name type="scientific">Fusarium napiforme</name>
    <dbReference type="NCBI Taxonomy" id="42672"/>
    <lineage>
        <taxon>Eukaryota</taxon>
        <taxon>Fungi</taxon>
        <taxon>Dikarya</taxon>
        <taxon>Ascomycota</taxon>
        <taxon>Pezizomycotina</taxon>
        <taxon>Sordariomycetes</taxon>
        <taxon>Hypocreomycetidae</taxon>
        <taxon>Hypocreales</taxon>
        <taxon>Nectriaceae</taxon>
        <taxon>Fusarium</taxon>
        <taxon>Fusarium fujikuroi species complex</taxon>
    </lineage>
</organism>
<dbReference type="EMBL" id="JAAOAO010001141">
    <property type="protein sequence ID" value="KAF5529049.1"/>
    <property type="molecule type" value="Genomic_DNA"/>
</dbReference>
<feature type="non-terminal residue" evidence="1">
    <location>
        <position position="25"/>
    </location>
</feature>
<proteinExistence type="predicted"/>
<accession>A0A8H5I401</accession>
<gene>
    <name evidence="1" type="ORF">FNAPI_14008</name>
</gene>
<name>A0A8H5I401_9HYPO</name>
<comment type="caution">
    <text evidence="1">The sequence shown here is derived from an EMBL/GenBank/DDBJ whole genome shotgun (WGS) entry which is preliminary data.</text>
</comment>
<dbReference type="Proteomes" id="UP000574317">
    <property type="component" value="Unassembled WGS sequence"/>
</dbReference>
<sequence>MKFTSFLLGFAATAIASPISKRAVF</sequence>
<protein>
    <submittedName>
        <fullName evidence="1">Uncharacterized protein</fullName>
    </submittedName>
</protein>
<reference evidence="1 2" key="1">
    <citation type="submission" date="2020-05" db="EMBL/GenBank/DDBJ databases">
        <title>Identification and distribution of gene clusters putatively required for synthesis of sphingolipid metabolism inhibitors in phylogenetically diverse species of the filamentous fungus Fusarium.</title>
        <authorList>
            <person name="Kim H.-S."/>
            <person name="Busman M."/>
            <person name="Brown D.W."/>
            <person name="Divon H."/>
            <person name="Uhlig S."/>
            <person name="Proctor R.H."/>
        </authorList>
    </citation>
    <scope>NUCLEOTIDE SEQUENCE [LARGE SCALE GENOMIC DNA]</scope>
    <source>
        <strain evidence="1 2">NRRL 25196</strain>
    </source>
</reference>
<keyword evidence="2" id="KW-1185">Reference proteome</keyword>
<evidence type="ECO:0000313" key="2">
    <source>
        <dbReference type="Proteomes" id="UP000574317"/>
    </source>
</evidence>
<evidence type="ECO:0000313" key="1">
    <source>
        <dbReference type="EMBL" id="KAF5529049.1"/>
    </source>
</evidence>
<dbReference type="AlphaFoldDB" id="A0A8H5I401"/>